<keyword evidence="2" id="KW-1185">Reference proteome</keyword>
<dbReference type="EMBL" id="WHUW01000008">
    <property type="protein sequence ID" value="KAF8443335.1"/>
    <property type="molecule type" value="Genomic_DNA"/>
</dbReference>
<evidence type="ECO:0000313" key="2">
    <source>
        <dbReference type="Proteomes" id="UP001194468"/>
    </source>
</evidence>
<gene>
    <name evidence="1" type="ORF">L210DRAFT_629495</name>
</gene>
<name>A0AAD4BYE1_BOLED</name>
<organism evidence="1 2">
    <name type="scientific">Boletus edulis BED1</name>
    <dbReference type="NCBI Taxonomy" id="1328754"/>
    <lineage>
        <taxon>Eukaryota</taxon>
        <taxon>Fungi</taxon>
        <taxon>Dikarya</taxon>
        <taxon>Basidiomycota</taxon>
        <taxon>Agaricomycotina</taxon>
        <taxon>Agaricomycetes</taxon>
        <taxon>Agaricomycetidae</taxon>
        <taxon>Boletales</taxon>
        <taxon>Boletineae</taxon>
        <taxon>Boletaceae</taxon>
        <taxon>Boletoideae</taxon>
        <taxon>Boletus</taxon>
    </lineage>
</organism>
<evidence type="ECO:0000313" key="1">
    <source>
        <dbReference type="EMBL" id="KAF8443335.1"/>
    </source>
</evidence>
<reference evidence="1" key="2">
    <citation type="journal article" date="2020" name="Nat. Commun.">
        <title>Large-scale genome sequencing of mycorrhizal fungi provides insights into the early evolution of symbiotic traits.</title>
        <authorList>
            <person name="Miyauchi S."/>
            <person name="Kiss E."/>
            <person name="Kuo A."/>
            <person name="Drula E."/>
            <person name="Kohler A."/>
            <person name="Sanchez-Garcia M."/>
            <person name="Morin E."/>
            <person name="Andreopoulos B."/>
            <person name="Barry K.W."/>
            <person name="Bonito G."/>
            <person name="Buee M."/>
            <person name="Carver A."/>
            <person name="Chen C."/>
            <person name="Cichocki N."/>
            <person name="Clum A."/>
            <person name="Culley D."/>
            <person name="Crous P.W."/>
            <person name="Fauchery L."/>
            <person name="Girlanda M."/>
            <person name="Hayes R.D."/>
            <person name="Keri Z."/>
            <person name="LaButti K."/>
            <person name="Lipzen A."/>
            <person name="Lombard V."/>
            <person name="Magnuson J."/>
            <person name="Maillard F."/>
            <person name="Murat C."/>
            <person name="Nolan M."/>
            <person name="Ohm R.A."/>
            <person name="Pangilinan J."/>
            <person name="Pereira M.F."/>
            <person name="Perotto S."/>
            <person name="Peter M."/>
            <person name="Pfister S."/>
            <person name="Riley R."/>
            <person name="Sitrit Y."/>
            <person name="Stielow J.B."/>
            <person name="Szollosi G."/>
            <person name="Zifcakova L."/>
            <person name="Stursova M."/>
            <person name="Spatafora J.W."/>
            <person name="Tedersoo L."/>
            <person name="Vaario L.M."/>
            <person name="Yamada A."/>
            <person name="Yan M."/>
            <person name="Wang P."/>
            <person name="Xu J."/>
            <person name="Bruns T."/>
            <person name="Baldrian P."/>
            <person name="Vilgalys R."/>
            <person name="Dunand C."/>
            <person name="Henrissat B."/>
            <person name="Grigoriev I.V."/>
            <person name="Hibbett D."/>
            <person name="Nagy L.G."/>
            <person name="Martin F.M."/>
        </authorList>
    </citation>
    <scope>NUCLEOTIDE SEQUENCE</scope>
    <source>
        <strain evidence="1">BED1</strain>
    </source>
</reference>
<proteinExistence type="predicted"/>
<dbReference type="AlphaFoldDB" id="A0AAD4BYE1"/>
<protein>
    <submittedName>
        <fullName evidence="1">Uncharacterized protein</fullName>
    </submittedName>
</protein>
<accession>A0AAD4BYE1</accession>
<dbReference type="Proteomes" id="UP001194468">
    <property type="component" value="Unassembled WGS sequence"/>
</dbReference>
<sequence>MFDEIHIGKTRMALRPPATLRQRSVPLSRTSPQPDTTMNMDWVRFPAHGSEPRSYPVCTHSYYYQFHHTLIQYASMSVFEKHIKRASEREQFPGGKCVSIGRHLFNAKVFHTHELPGPWQLWKFICVAED</sequence>
<reference evidence="1" key="1">
    <citation type="submission" date="2019-10" db="EMBL/GenBank/DDBJ databases">
        <authorList>
            <consortium name="DOE Joint Genome Institute"/>
            <person name="Kuo A."/>
            <person name="Miyauchi S."/>
            <person name="Kiss E."/>
            <person name="Drula E."/>
            <person name="Kohler A."/>
            <person name="Sanchez-Garcia M."/>
            <person name="Andreopoulos B."/>
            <person name="Barry K.W."/>
            <person name="Bonito G."/>
            <person name="Buee M."/>
            <person name="Carver A."/>
            <person name="Chen C."/>
            <person name="Cichocki N."/>
            <person name="Clum A."/>
            <person name="Culley D."/>
            <person name="Crous P.W."/>
            <person name="Fauchery L."/>
            <person name="Girlanda M."/>
            <person name="Hayes R."/>
            <person name="Keri Z."/>
            <person name="LaButti K."/>
            <person name="Lipzen A."/>
            <person name="Lombard V."/>
            <person name="Magnuson J."/>
            <person name="Maillard F."/>
            <person name="Morin E."/>
            <person name="Murat C."/>
            <person name="Nolan M."/>
            <person name="Ohm R."/>
            <person name="Pangilinan J."/>
            <person name="Pereira M."/>
            <person name="Perotto S."/>
            <person name="Peter M."/>
            <person name="Riley R."/>
            <person name="Sitrit Y."/>
            <person name="Stielow B."/>
            <person name="Szollosi G."/>
            <person name="Zifcakova L."/>
            <person name="Stursova M."/>
            <person name="Spatafora J.W."/>
            <person name="Tedersoo L."/>
            <person name="Vaario L.-M."/>
            <person name="Yamada A."/>
            <person name="Yan M."/>
            <person name="Wang P."/>
            <person name="Xu J."/>
            <person name="Bruns T."/>
            <person name="Baldrian P."/>
            <person name="Vilgalys R."/>
            <person name="Henrissat B."/>
            <person name="Grigoriev I.V."/>
            <person name="Hibbett D."/>
            <person name="Nagy L.G."/>
            <person name="Martin F.M."/>
        </authorList>
    </citation>
    <scope>NUCLEOTIDE SEQUENCE</scope>
    <source>
        <strain evidence="1">BED1</strain>
    </source>
</reference>
<comment type="caution">
    <text evidence="1">The sequence shown here is derived from an EMBL/GenBank/DDBJ whole genome shotgun (WGS) entry which is preliminary data.</text>
</comment>